<proteinExistence type="predicted"/>
<dbReference type="InterPro" id="IPR010985">
    <property type="entry name" value="Ribbon_hlx_hlx"/>
</dbReference>
<dbReference type="eggNOG" id="arCOG01009">
    <property type="taxonomic scope" value="Archaea"/>
</dbReference>
<keyword evidence="2" id="KW-1185">Reference proteome</keyword>
<name>D7D995_STAHD</name>
<evidence type="ECO:0000313" key="2">
    <source>
        <dbReference type="Proteomes" id="UP000002573"/>
    </source>
</evidence>
<dbReference type="STRING" id="591019.Shell_1243"/>
<dbReference type="EMBL" id="CP002051">
    <property type="protein sequence ID" value="ADI32341.1"/>
    <property type="molecule type" value="Genomic_DNA"/>
</dbReference>
<reference evidence="1 2" key="2">
    <citation type="journal article" date="2011" name="Stand. Genomic Sci.">
        <title>Complete genome sequence of Staphylothermus hellenicus P8.</title>
        <authorList>
            <person name="Anderson I."/>
            <person name="Wirth R."/>
            <person name="Lucas S."/>
            <person name="Copeland A."/>
            <person name="Lapidus A."/>
            <person name="Cheng J.F."/>
            <person name="Goodwin L."/>
            <person name="Pitluck S."/>
            <person name="Davenport K."/>
            <person name="Detter J.C."/>
            <person name="Han C."/>
            <person name="Tapia R."/>
            <person name="Land M."/>
            <person name="Hauser L."/>
            <person name="Pati A."/>
            <person name="Mikhailova N."/>
            <person name="Woyke T."/>
            <person name="Klenk H.P."/>
            <person name="Kyrpides N."/>
            <person name="Ivanova N."/>
        </authorList>
    </citation>
    <scope>NUCLEOTIDE SEQUENCE [LARGE SCALE GENOMIC DNA]</scope>
    <source>
        <strain evidence="2">DSM 12710 / JCM 10830 / BK20S6-10-b1 / P8</strain>
    </source>
</reference>
<dbReference type="GO" id="GO:0006355">
    <property type="term" value="P:regulation of DNA-templated transcription"/>
    <property type="evidence" value="ECO:0007669"/>
    <property type="project" value="InterPro"/>
</dbReference>
<dbReference type="Proteomes" id="UP000002573">
    <property type="component" value="Chromosome"/>
</dbReference>
<dbReference type="HOGENOM" id="CLU_1076050_0_0_2"/>
<dbReference type="CDD" id="cd22231">
    <property type="entry name" value="RHH_NikR_HicB-like"/>
    <property type="match status" value="1"/>
</dbReference>
<dbReference type="GeneID" id="9234532"/>
<accession>D7D995</accession>
<evidence type="ECO:0000313" key="1">
    <source>
        <dbReference type="EMBL" id="ADI32341.1"/>
    </source>
</evidence>
<dbReference type="AlphaFoldDB" id="D7D995"/>
<dbReference type="SUPFAM" id="SSF47598">
    <property type="entry name" value="Ribbon-helix-helix"/>
    <property type="match status" value="1"/>
</dbReference>
<protein>
    <submittedName>
        <fullName evidence="1">Putative transcriptional regulator, CopG/Arc/MetJ family</fullName>
    </submittedName>
</protein>
<dbReference type="RefSeq" id="WP_013143539.1">
    <property type="nucleotide sequence ID" value="NC_014205.1"/>
</dbReference>
<sequence>MVEIELGDILKEKLKRLVELGYYSSISEAVRDAVRRFLERIDLKEIALNLYLRGEASFQYITSFAEMSFDDMIEYFLARGLYPMLGATSMNEIFFLDPQNKHVLDPLTIYIIYKADLFEVVKKLSNKGYVFYIPSSISGWAEALFFRRLSSYLKNEGFIKFFDVGNLRVHSDNVKLTLHEQYAIYFSKKYKAVLISDDIRTREYAAKNNVVSTSVLSLIYTLQRELSMDQIRDYIFRLKTIPISVPEEFLGGI</sequence>
<dbReference type="KEGG" id="shc:Shell_1243"/>
<reference evidence="2" key="1">
    <citation type="submission" date="2010-05" db="EMBL/GenBank/DDBJ databases">
        <title>Complete sequence of Staphylothermus hellenicus DSM 12710.</title>
        <authorList>
            <consortium name="US DOE Joint Genome Institute"/>
            <person name="Lucas S."/>
            <person name="Copeland A."/>
            <person name="Lapidus A."/>
            <person name="Cheng J.-F."/>
            <person name="Bruce D."/>
            <person name="Goodwin L."/>
            <person name="Pitluck S."/>
            <person name="Davenport K."/>
            <person name="Detter J.C."/>
            <person name="Han C."/>
            <person name="Tapia R."/>
            <person name="Larimer F."/>
            <person name="Land M."/>
            <person name="Hauser L."/>
            <person name="Kyrpides N."/>
            <person name="Mikhailova N."/>
            <person name="Anderson I.J."/>
            <person name="Woyke T."/>
        </authorList>
    </citation>
    <scope>NUCLEOTIDE SEQUENCE [LARGE SCALE GENOMIC DNA]</scope>
    <source>
        <strain evidence="2">DSM 12710 / JCM 10830 / BK20S6-10-b1 / P8</strain>
    </source>
</reference>
<gene>
    <name evidence="1" type="ordered locus">Shell_1243</name>
</gene>
<organism evidence="1 2">
    <name type="scientific">Staphylothermus hellenicus (strain DSM 12710 / JCM 10830 / BK20S6-10-b1 / P8)</name>
    <dbReference type="NCBI Taxonomy" id="591019"/>
    <lineage>
        <taxon>Archaea</taxon>
        <taxon>Thermoproteota</taxon>
        <taxon>Thermoprotei</taxon>
        <taxon>Desulfurococcales</taxon>
        <taxon>Desulfurococcaceae</taxon>
        <taxon>Staphylothermus</taxon>
    </lineage>
</organism>